<dbReference type="OrthoDB" id="1264374at2"/>
<dbReference type="RefSeq" id="WP_053326693.1">
    <property type="nucleotide sequence ID" value="NZ_CP009928.1"/>
</dbReference>
<feature type="region of interest" description="Disordered" evidence="1">
    <location>
        <begin position="68"/>
        <end position="89"/>
    </location>
</feature>
<organism evidence="3 4">
    <name type="scientific">Chryseobacterium gallinarum</name>
    <dbReference type="NCBI Taxonomy" id="1324352"/>
    <lineage>
        <taxon>Bacteria</taxon>
        <taxon>Pseudomonadati</taxon>
        <taxon>Bacteroidota</taxon>
        <taxon>Flavobacteriia</taxon>
        <taxon>Flavobacteriales</taxon>
        <taxon>Weeksellaceae</taxon>
        <taxon>Chryseobacterium group</taxon>
        <taxon>Chryseobacterium</taxon>
    </lineage>
</organism>
<feature type="compositionally biased region" description="Polar residues" evidence="1">
    <location>
        <begin position="68"/>
        <end position="78"/>
    </location>
</feature>
<keyword evidence="2" id="KW-0732">Signal</keyword>
<protein>
    <submittedName>
        <fullName evidence="3">Uncharacterized protein</fullName>
    </submittedName>
</protein>
<proteinExistence type="predicted"/>
<feature type="signal peptide" evidence="2">
    <location>
        <begin position="1"/>
        <end position="19"/>
    </location>
</feature>
<evidence type="ECO:0000313" key="4">
    <source>
        <dbReference type="Proteomes" id="UP000035213"/>
    </source>
</evidence>
<reference evidence="3 4" key="1">
    <citation type="submission" date="2014-11" db="EMBL/GenBank/DDBJ databases">
        <authorList>
            <person name="Park G.-S."/>
            <person name="Hong S.-J."/>
            <person name="Jung B.K."/>
            <person name="Khan A.R."/>
            <person name="Kwak Y."/>
            <person name="Shin J.-H."/>
        </authorList>
    </citation>
    <scope>NUCLEOTIDE SEQUENCE [LARGE SCALE GENOMIC DNA]</scope>
    <source>
        <strain evidence="3 4">DSM 27622</strain>
    </source>
</reference>
<dbReference type="Proteomes" id="UP000035213">
    <property type="component" value="Chromosome"/>
</dbReference>
<gene>
    <name evidence="3" type="ORF">OK18_00420</name>
</gene>
<dbReference type="KEGG" id="cgn:OK18_00420"/>
<sequence length="89" mass="9637">MKNLRVTVGIAALAIGSFAAFSFAPASSYAKVALQEFYVNPDGSRGPQVIGENKCYESTDDLCSQEYNTTTGQPTNDPNKMHYGVRPNN</sequence>
<dbReference type="EMBL" id="CP009928">
    <property type="protein sequence ID" value="AKK71305.1"/>
    <property type="molecule type" value="Genomic_DNA"/>
</dbReference>
<evidence type="ECO:0000256" key="2">
    <source>
        <dbReference type="SAM" id="SignalP"/>
    </source>
</evidence>
<dbReference type="AlphaFoldDB" id="A0A0G3LY44"/>
<dbReference type="PATRIC" id="fig|1324352.5.peg.91"/>
<evidence type="ECO:0000313" key="3">
    <source>
        <dbReference type="EMBL" id="AKK71305.1"/>
    </source>
</evidence>
<accession>A0A0G3LY44</accession>
<feature type="chain" id="PRO_5005184681" evidence="2">
    <location>
        <begin position="20"/>
        <end position="89"/>
    </location>
</feature>
<evidence type="ECO:0000256" key="1">
    <source>
        <dbReference type="SAM" id="MobiDB-lite"/>
    </source>
</evidence>
<name>A0A0G3LY44_CHRGL</name>